<dbReference type="SUPFAM" id="SSF56801">
    <property type="entry name" value="Acetyl-CoA synthetase-like"/>
    <property type="match status" value="1"/>
</dbReference>
<dbReference type="SUPFAM" id="SSF47336">
    <property type="entry name" value="ACP-like"/>
    <property type="match status" value="1"/>
</dbReference>
<dbReference type="Gene3D" id="2.30.38.10">
    <property type="entry name" value="Luciferase, Domain 3"/>
    <property type="match status" value="1"/>
</dbReference>
<dbReference type="Gene3D" id="3.30.559.10">
    <property type="entry name" value="Chloramphenicol acetyltransferase-like domain"/>
    <property type="match status" value="1"/>
</dbReference>
<dbReference type="PROSITE" id="PS00455">
    <property type="entry name" value="AMP_BINDING"/>
    <property type="match status" value="1"/>
</dbReference>
<dbReference type="InterPro" id="IPR045851">
    <property type="entry name" value="AMP-bd_C_sf"/>
</dbReference>
<dbReference type="InterPro" id="IPR006162">
    <property type="entry name" value="Ppantetheine_attach_site"/>
</dbReference>
<comment type="caution">
    <text evidence="6">The sequence shown here is derived from an EMBL/GenBank/DDBJ whole genome shotgun (WGS) entry which is preliminary data.</text>
</comment>
<accession>A0ABW7SMB9</accession>
<keyword evidence="7" id="KW-1185">Reference proteome</keyword>
<proteinExistence type="predicted"/>
<dbReference type="Proteomes" id="UP001611075">
    <property type="component" value="Unassembled WGS sequence"/>
</dbReference>
<dbReference type="PANTHER" id="PTHR45527">
    <property type="entry name" value="NONRIBOSOMAL PEPTIDE SYNTHETASE"/>
    <property type="match status" value="1"/>
</dbReference>
<dbReference type="InterPro" id="IPR025110">
    <property type="entry name" value="AMP-bd_C"/>
</dbReference>
<evidence type="ECO:0000256" key="2">
    <source>
        <dbReference type="ARBA" id="ARBA00022450"/>
    </source>
</evidence>
<evidence type="ECO:0000256" key="4">
    <source>
        <dbReference type="SAM" id="MobiDB-lite"/>
    </source>
</evidence>
<feature type="compositionally biased region" description="Low complexity" evidence="4">
    <location>
        <begin position="931"/>
        <end position="946"/>
    </location>
</feature>
<dbReference type="SUPFAM" id="SSF52777">
    <property type="entry name" value="CoA-dependent acyltransferases"/>
    <property type="match status" value="2"/>
</dbReference>
<evidence type="ECO:0000259" key="5">
    <source>
        <dbReference type="PROSITE" id="PS50075"/>
    </source>
</evidence>
<dbReference type="Pfam" id="PF13193">
    <property type="entry name" value="AMP-binding_C"/>
    <property type="match status" value="1"/>
</dbReference>
<comment type="cofactor">
    <cofactor evidence="1">
        <name>pantetheine 4'-phosphate</name>
        <dbReference type="ChEBI" id="CHEBI:47942"/>
    </cofactor>
</comment>
<dbReference type="Gene3D" id="3.30.559.30">
    <property type="entry name" value="Nonribosomal peptide synthetase, condensation domain"/>
    <property type="match status" value="1"/>
</dbReference>
<reference evidence="6 7" key="1">
    <citation type="submission" date="2024-10" db="EMBL/GenBank/DDBJ databases">
        <title>The Natural Products Discovery Center: Release of the First 8490 Sequenced Strains for Exploring Actinobacteria Biosynthetic Diversity.</title>
        <authorList>
            <person name="Kalkreuter E."/>
            <person name="Kautsar S.A."/>
            <person name="Yang D."/>
            <person name="Bader C.D."/>
            <person name="Teijaro C.N."/>
            <person name="Fluegel L."/>
            <person name="Davis C.M."/>
            <person name="Simpson J.R."/>
            <person name="Lauterbach L."/>
            <person name="Steele A.D."/>
            <person name="Gui C."/>
            <person name="Meng S."/>
            <person name="Li G."/>
            <person name="Viehrig K."/>
            <person name="Ye F."/>
            <person name="Su P."/>
            <person name="Kiefer A.F."/>
            <person name="Nichols A."/>
            <person name="Cepeda A.J."/>
            <person name="Yan W."/>
            <person name="Fan B."/>
            <person name="Jiang Y."/>
            <person name="Adhikari A."/>
            <person name="Zheng C.-J."/>
            <person name="Schuster L."/>
            <person name="Cowan T.M."/>
            <person name="Smanski M.J."/>
            <person name="Chevrette M.G."/>
            <person name="De Carvalho L.P.S."/>
            <person name="Shen B."/>
        </authorList>
    </citation>
    <scope>NUCLEOTIDE SEQUENCE [LARGE SCALE GENOMIC DNA]</scope>
    <source>
        <strain evidence="6 7">NPDC021253</strain>
    </source>
</reference>
<dbReference type="PANTHER" id="PTHR45527:SF1">
    <property type="entry name" value="FATTY ACID SYNTHASE"/>
    <property type="match status" value="1"/>
</dbReference>
<dbReference type="EMBL" id="JBIRPU010000013">
    <property type="protein sequence ID" value="MFI0794841.1"/>
    <property type="molecule type" value="Genomic_DNA"/>
</dbReference>
<keyword evidence="3" id="KW-0597">Phosphoprotein</keyword>
<dbReference type="InterPro" id="IPR000873">
    <property type="entry name" value="AMP-dep_synth/lig_dom"/>
</dbReference>
<dbReference type="PROSITE" id="PS00012">
    <property type="entry name" value="PHOSPHOPANTETHEINE"/>
    <property type="match status" value="1"/>
</dbReference>
<dbReference type="Pfam" id="PF00501">
    <property type="entry name" value="AMP-binding"/>
    <property type="match status" value="1"/>
</dbReference>
<feature type="region of interest" description="Disordered" evidence="4">
    <location>
        <begin position="931"/>
        <end position="954"/>
    </location>
</feature>
<dbReference type="InterPro" id="IPR020845">
    <property type="entry name" value="AMP-binding_CS"/>
</dbReference>
<dbReference type="CDD" id="cd05930">
    <property type="entry name" value="A_NRPS"/>
    <property type="match status" value="1"/>
</dbReference>
<dbReference type="Gene3D" id="1.10.1200.10">
    <property type="entry name" value="ACP-like"/>
    <property type="match status" value="1"/>
</dbReference>
<dbReference type="InterPro" id="IPR023213">
    <property type="entry name" value="CAT-like_dom_sf"/>
</dbReference>
<dbReference type="InterPro" id="IPR036736">
    <property type="entry name" value="ACP-like_sf"/>
</dbReference>
<evidence type="ECO:0000256" key="1">
    <source>
        <dbReference type="ARBA" id="ARBA00001957"/>
    </source>
</evidence>
<keyword evidence="2" id="KW-0596">Phosphopantetheine</keyword>
<dbReference type="Pfam" id="PF00550">
    <property type="entry name" value="PP-binding"/>
    <property type="match status" value="1"/>
</dbReference>
<sequence>MGEHVGTAEATYAQHAVWFTEQAGVAGTAYHMALGVRFAADLDRRALVEACAAVTDRHPVLGTRVVTEADGTPGLAPADVRPAVAFGEWTDARVAQELARPHDLRVGPLSRFTLLTAADGRHLLLVTVHHLGFDGMSKDVLARDLADAYAAALADLPARATPDFDGYAGDASAERERVAVDLPAARAYWARHWSGPGDVVLPGLRRLPTGAEPGAAVDVDLPDGLADGVGRAAGALGVTRFELLLAAVHALLARYGNRGVPVGVTLSTRTPAQADRVGLFVNELPLAADPAAGTFADHARAVRARLRELYRFRAVPLAHAVSGLRPAPALTGVSVGYRRRGAEPTFPGVATGVDWTLFGGAARNALHVQIVDGPTGITVSLQHSPAAIDTDAVTRIGAHLRTLLAAVVADPGRQVGDLPVLSADELRRVTGGWNDTARAYPGDTVPELFAARVAADPDAVAVVDGDITLSYARLDAASARLAALLRERGIGTGSLVAVALDRSWRTVVTMLAVLRRRAAYLPVDPGHPPARRDLVFADADPALVVTASGGTQDARPELALDGVDLLAGPDPARGLAGPVPTGDSDAPTAADLAYVLYTSGSTGRPKGVAVRHGALTNLLLGMRDLLDSRPGHRWLHLTSPSFDISAVEVFLPLVTGGRVVVASAVSALDGAGVLRLARDAGVTHVQATPSGWRVLLEAGLDAAGPLVALAGGEALPVTLARELRARTTRLVNGYGPTEATIYATTADVPVDPAEVTIGRPLPNVRAYLLDEALRPVPVGVPGELYLAGAGLADGYLGRDDLTAERFVPDPFDDGRLYRTGDRCRWLPDGRIDFLGRADDQVKIRGHRIELGEVDARLLEHPAVAQATTALRADSDGEARLVAYVVARSGAVADPADLRRHLALSLPTAVLPTDWVLLDRLPLSPNGKVDRAALPAPAPRADPVAAAPAPPGETGDPVVETLREIWQDVLRIPDIGVHEDLFDLGGHSLTITRISGRILQRLGVEVPLDAFFDTPTIAEIAEIVRQSGKEL</sequence>
<dbReference type="SMART" id="SM00823">
    <property type="entry name" value="PKS_PP"/>
    <property type="match status" value="1"/>
</dbReference>
<dbReference type="PROSITE" id="PS50075">
    <property type="entry name" value="CARRIER"/>
    <property type="match status" value="1"/>
</dbReference>
<evidence type="ECO:0000313" key="6">
    <source>
        <dbReference type="EMBL" id="MFI0794841.1"/>
    </source>
</evidence>
<dbReference type="Pfam" id="PF00668">
    <property type="entry name" value="Condensation"/>
    <property type="match status" value="1"/>
</dbReference>
<dbReference type="InterPro" id="IPR009081">
    <property type="entry name" value="PP-bd_ACP"/>
</dbReference>
<dbReference type="Gene3D" id="3.30.300.30">
    <property type="match status" value="1"/>
</dbReference>
<dbReference type="NCBIfam" id="TIGR01733">
    <property type="entry name" value="AA-adenyl-dom"/>
    <property type="match status" value="1"/>
</dbReference>
<protein>
    <submittedName>
        <fullName evidence="6">Amino acid adenylation domain-containing protein</fullName>
    </submittedName>
</protein>
<dbReference type="InterPro" id="IPR010071">
    <property type="entry name" value="AA_adenyl_dom"/>
</dbReference>
<dbReference type="RefSeq" id="WP_396681507.1">
    <property type="nucleotide sequence ID" value="NZ_JBIRPU010000013.1"/>
</dbReference>
<dbReference type="InterPro" id="IPR020806">
    <property type="entry name" value="PKS_PP-bd"/>
</dbReference>
<organism evidence="6 7">
    <name type="scientific">Micromonospora rubida</name>
    <dbReference type="NCBI Taxonomy" id="2697657"/>
    <lineage>
        <taxon>Bacteria</taxon>
        <taxon>Bacillati</taxon>
        <taxon>Actinomycetota</taxon>
        <taxon>Actinomycetes</taxon>
        <taxon>Micromonosporales</taxon>
        <taxon>Micromonosporaceae</taxon>
        <taxon>Micromonospora</taxon>
    </lineage>
</organism>
<name>A0ABW7SMB9_9ACTN</name>
<gene>
    <name evidence="6" type="ORF">ACH4OY_19450</name>
</gene>
<evidence type="ECO:0000313" key="7">
    <source>
        <dbReference type="Proteomes" id="UP001611075"/>
    </source>
</evidence>
<feature type="domain" description="Carrier" evidence="5">
    <location>
        <begin position="952"/>
        <end position="1027"/>
    </location>
</feature>
<evidence type="ECO:0000256" key="3">
    <source>
        <dbReference type="ARBA" id="ARBA00022553"/>
    </source>
</evidence>
<dbReference type="InterPro" id="IPR001242">
    <property type="entry name" value="Condensation_dom"/>
</dbReference>
<dbReference type="Gene3D" id="3.40.50.980">
    <property type="match status" value="2"/>
</dbReference>